<dbReference type="Gene3D" id="3.30.479.30">
    <property type="entry name" value="Band 7 domain"/>
    <property type="match status" value="1"/>
</dbReference>
<evidence type="ECO:0000256" key="4">
    <source>
        <dbReference type="ARBA" id="ARBA00022989"/>
    </source>
</evidence>
<evidence type="ECO:0000256" key="1">
    <source>
        <dbReference type="ARBA" id="ARBA00004167"/>
    </source>
</evidence>
<dbReference type="Proteomes" id="UP000319931">
    <property type="component" value="Unassembled WGS sequence"/>
</dbReference>
<keyword evidence="10" id="KW-1185">Reference proteome</keyword>
<dbReference type="Pfam" id="PF01145">
    <property type="entry name" value="Band_7"/>
    <property type="match status" value="1"/>
</dbReference>
<dbReference type="AlphaFoldDB" id="A0A502FCA8"/>
<evidence type="ECO:0000256" key="5">
    <source>
        <dbReference type="ARBA" id="ARBA00023136"/>
    </source>
</evidence>
<name>A0A502FCA8_9SPHN</name>
<evidence type="ECO:0000256" key="2">
    <source>
        <dbReference type="ARBA" id="ARBA00006971"/>
    </source>
</evidence>
<dbReference type="SUPFAM" id="SSF117892">
    <property type="entry name" value="Band 7/SPFH domain"/>
    <property type="match status" value="1"/>
</dbReference>
<proteinExistence type="inferred from homology"/>
<dbReference type="RefSeq" id="WP_140852589.1">
    <property type="nucleotide sequence ID" value="NZ_RCZC01000012.1"/>
</dbReference>
<feature type="region of interest" description="Disordered" evidence="6">
    <location>
        <begin position="1"/>
        <end position="88"/>
    </location>
</feature>
<dbReference type="CDD" id="cd03404">
    <property type="entry name" value="SPFH_HflK"/>
    <property type="match status" value="1"/>
</dbReference>
<dbReference type="InterPro" id="IPR001107">
    <property type="entry name" value="Band_7"/>
</dbReference>
<evidence type="ECO:0000256" key="3">
    <source>
        <dbReference type="ARBA" id="ARBA00022692"/>
    </source>
</evidence>
<dbReference type="GO" id="GO:0016020">
    <property type="term" value="C:membrane"/>
    <property type="evidence" value="ECO:0007669"/>
    <property type="project" value="UniProtKB-SubCell"/>
</dbReference>
<feature type="transmembrane region" description="Helical" evidence="7">
    <location>
        <begin position="98"/>
        <end position="119"/>
    </location>
</feature>
<dbReference type="GO" id="GO:0008233">
    <property type="term" value="F:peptidase activity"/>
    <property type="evidence" value="ECO:0007669"/>
    <property type="project" value="UniProtKB-KW"/>
</dbReference>
<keyword evidence="4 7" id="KW-1133">Transmembrane helix</keyword>
<gene>
    <name evidence="9" type="ORF">EAH76_22875</name>
</gene>
<keyword evidence="9" id="KW-0645">Protease</keyword>
<keyword evidence="3 7" id="KW-0812">Transmembrane</keyword>
<evidence type="ECO:0000256" key="7">
    <source>
        <dbReference type="SAM" id="Phobius"/>
    </source>
</evidence>
<reference evidence="9 10" key="1">
    <citation type="journal article" date="2019" name="Environ. Microbiol.">
        <title>Species interactions and distinct microbial communities in high Arctic permafrost affected cryosols are associated with the CH4 and CO2 gas fluxes.</title>
        <authorList>
            <person name="Altshuler I."/>
            <person name="Hamel J."/>
            <person name="Turney S."/>
            <person name="Magnuson E."/>
            <person name="Levesque R."/>
            <person name="Greer C."/>
            <person name="Whyte L.G."/>
        </authorList>
    </citation>
    <scope>NUCLEOTIDE SEQUENCE [LARGE SCALE GENOMIC DNA]</scope>
    <source>
        <strain evidence="9 10">E6.1</strain>
    </source>
</reference>
<dbReference type="InterPro" id="IPR036013">
    <property type="entry name" value="Band_7/SPFH_dom_sf"/>
</dbReference>
<sequence>MTILSRWFSRPSLQSADGKGPWGSGGAGGGSGGGDDDKSGGPRNPWAQPPAGKPRGTTAGPSALDEFLKRARGGGSGPGGFGGGGRPRIPGAPSATNLWLIAVGVIVLAWIVLTSFHSIGPQQRGVVTFLGRYSETLEPGIRMTLPAPFVDVAKVDVAAINTETFPDEGDGGSETDKLMLTSDQNIVDLDYSVRWQISNPQDFAFQIAEPRNTLRATAMSAMRAAVATATLDDAIGSGRNAIEVKVQQSMQDILDGYNAGIRIQGVAIRGAQAPAQVSDAFKEVSAAQQQAQSDISKARGYAQQVLAKAQGEAAAFDVIYAQYKLAPDVTRKRMYYDTMEQVLSKSDKTIIQAPGVVPYLPLPGIAKRLPDAVPAPQAQGGAAQ</sequence>
<dbReference type="PANTHER" id="PTHR43327">
    <property type="entry name" value="STOMATIN-LIKE PROTEIN 2, MITOCHONDRIAL"/>
    <property type="match status" value="1"/>
</dbReference>
<dbReference type="SMART" id="SM00244">
    <property type="entry name" value="PHB"/>
    <property type="match status" value="1"/>
</dbReference>
<dbReference type="PANTHER" id="PTHR43327:SF2">
    <property type="entry name" value="MODULATOR OF FTSH PROTEASE HFLK"/>
    <property type="match status" value="1"/>
</dbReference>
<feature type="compositionally biased region" description="Gly residues" evidence="6">
    <location>
        <begin position="73"/>
        <end position="86"/>
    </location>
</feature>
<feature type="compositionally biased region" description="Gly residues" evidence="6">
    <location>
        <begin position="20"/>
        <end position="33"/>
    </location>
</feature>
<organism evidence="9 10">
    <name type="scientific">Sphingomonas glacialis</name>
    <dbReference type="NCBI Taxonomy" id="658225"/>
    <lineage>
        <taxon>Bacteria</taxon>
        <taxon>Pseudomonadati</taxon>
        <taxon>Pseudomonadota</taxon>
        <taxon>Alphaproteobacteria</taxon>
        <taxon>Sphingomonadales</taxon>
        <taxon>Sphingomonadaceae</taxon>
        <taxon>Sphingomonas</taxon>
    </lineage>
</organism>
<comment type="subcellular location">
    <subcellularLocation>
        <location evidence="1">Membrane</location>
        <topology evidence="1">Single-pass membrane protein</topology>
    </subcellularLocation>
</comment>
<comment type="similarity">
    <text evidence="2">Belongs to the band 7/mec-2 family. HflK subfamily.</text>
</comment>
<evidence type="ECO:0000313" key="9">
    <source>
        <dbReference type="EMBL" id="TPG47006.1"/>
    </source>
</evidence>
<keyword evidence="9" id="KW-0378">Hydrolase</keyword>
<protein>
    <submittedName>
        <fullName evidence="9">Protease modulator HflK</fullName>
    </submittedName>
</protein>
<dbReference type="EMBL" id="RCZC01000012">
    <property type="protein sequence ID" value="TPG47006.1"/>
    <property type="molecule type" value="Genomic_DNA"/>
</dbReference>
<dbReference type="InterPro" id="IPR010201">
    <property type="entry name" value="HflK"/>
</dbReference>
<evidence type="ECO:0000313" key="10">
    <source>
        <dbReference type="Proteomes" id="UP000319931"/>
    </source>
</evidence>
<dbReference type="OrthoDB" id="9779595at2"/>
<evidence type="ECO:0000256" key="6">
    <source>
        <dbReference type="SAM" id="MobiDB-lite"/>
    </source>
</evidence>
<dbReference type="GO" id="GO:0006508">
    <property type="term" value="P:proteolysis"/>
    <property type="evidence" value="ECO:0007669"/>
    <property type="project" value="UniProtKB-KW"/>
</dbReference>
<comment type="caution">
    <text evidence="9">The sequence shown here is derived from an EMBL/GenBank/DDBJ whole genome shotgun (WGS) entry which is preliminary data.</text>
</comment>
<evidence type="ECO:0000259" key="8">
    <source>
        <dbReference type="SMART" id="SM00244"/>
    </source>
</evidence>
<dbReference type="InterPro" id="IPR050710">
    <property type="entry name" value="Band7/mec-2_domain"/>
</dbReference>
<feature type="domain" description="Band 7" evidence="8">
    <location>
        <begin position="114"/>
        <end position="285"/>
    </location>
</feature>
<accession>A0A502FCA8</accession>
<keyword evidence="5 7" id="KW-0472">Membrane</keyword>